<dbReference type="AlphaFoldDB" id="A0AAV7RZU4"/>
<evidence type="ECO:0000313" key="3">
    <source>
        <dbReference type="Proteomes" id="UP001066276"/>
    </source>
</evidence>
<sequence length="67" mass="7007">MGLVRFPGAPYPVPAIDRPTKQDPLGRARRVVHLTGGNTCGPGSPAIPRPQSVEVPVGDPGDRGDPR</sequence>
<feature type="region of interest" description="Disordered" evidence="1">
    <location>
        <begin position="1"/>
        <end position="67"/>
    </location>
</feature>
<gene>
    <name evidence="2" type="ORF">NDU88_010629</name>
</gene>
<protein>
    <submittedName>
        <fullName evidence="2">Uncharacterized protein</fullName>
    </submittedName>
</protein>
<accession>A0AAV7RZU4</accession>
<evidence type="ECO:0000256" key="1">
    <source>
        <dbReference type="SAM" id="MobiDB-lite"/>
    </source>
</evidence>
<name>A0AAV7RZU4_PLEWA</name>
<keyword evidence="3" id="KW-1185">Reference proteome</keyword>
<organism evidence="2 3">
    <name type="scientific">Pleurodeles waltl</name>
    <name type="common">Iberian ribbed newt</name>
    <dbReference type="NCBI Taxonomy" id="8319"/>
    <lineage>
        <taxon>Eukaryota</taxon>
        <taxon>Metazoa</taxon>
        <taxon>Chordata</taxon>
        <taxon>Craniata</taxon>
        <taxon>Vertebrata</taxon>
        <taxon>Euteleostomi</taxon>
        <taxon>Amphibia</taxon>
        <taxon>Batrachia</taxon>
        <taxon>Caudata</taxon>
        <taxon>Salamandroidea</taxon>
        <taxon>Salamandridae</taxon>
        <taxon>Pleurodelinae</taxon>
        <taxon>Pleurodeles</taxon>
    </lineage>
</organism>
<reference evidence="2" key="1">
    <citation type="journal article" date="2022" name="bioRxiv">
        <title>Sequencing and chromosome-scale assembly of the giantPleurodeles waltlgenome.</title>
        <authorList>
            <person name="Brown T."/>
            <person name="Elewa A."/>
            <person name="Iarovenko S."/>
            <person name="Subramanian E."/>
            <person name="Araus A.J."/>
            <person name="Petzold A."/>
            <person name="Susuki M."/>
            <person name="Suzuki K.-i.T."/>
            <person name="Hayashi T."/>
            <person name="Toyoda A."/>
            <person name="Oliveira C."/>
            <person name="Osipova E."/>
            <person name="Leigh N.D."/>
            <person name="Simon A."/>
            <person name="Yun M.H."/>
        </authorList>
    </citation>
    <scope>NUCLEOTIDE SEQUENCE</scope>
    <source>
        <strain evidence="2">20211129_DDA</strain>
        <tissue evidence="2">Liver</tissue>
    </source>
</reference>
<comment type="caution">
    <text evidence="2">The sequence shown here is derived from an EMBL/GenBank/DDBJ whole genome shotgun (WGS) entry which is preliminary data.</text>
</comment>
<evidence type="ECO:0000313" key="2">
    <source>
        <dbReference type="EMBL" id="KAJ1157932.1"/>
    </source>
</evidence>
<dbReference type="EMBL" id="JANPWB010000009">
    <property type="protein sequence ID" value="KAJ1157932.1"/>
    <property type="molecule type" value="Genomic_DNA"/>
</dbReference>
<proteinExistence type="predicted"/>
<dbReference type="Proteomes" id="UP001066276">
    <property type="component" value="Chromosome 5"/>
</dbReference>